<feature type="non-terminal residue" evidence="1">
    <location>
        <position position="1"/>
    </location>
</feature>
<dbReference type="Proteomes" id="UP001341840">
    <property type="component" value="Unassembled WGS sequence"/>
</dbReference>
<name>A0ABU6YYG3_9FABA</name>
<reference evidence="1 2" key="1">
    <citation type="journal article" date="2023" name="Plants (Basel)">
        <title>Bridging the Gap: Combining Genomics and Transcriptomics Approaches to Understand Stylosanthes scabra, an Orphan Legume from the Brazilian Caatinga.</title>
        <authorList>
            <person name="Ferreira-Neto J.R.C."/>
            <person name="da Silva M.D."/>
            <person name="Binneck E."/>
            <person name="de Melo N.F."/>
            <person name="da Silva R.H."/>
            <person name="de Melo A.L.T.M."/>
            <person name="Pandolfi V."/>
            <person name="Bustamante F.O."/>
            <person name="Brasileiro-Vidal A.C."/>
            <person name="Benko-Iseppon A.M."/>
        </authorList>
    </citation>
    <scope>NUCLEOTIDE SEQUENCE [LARGE SCALE GENOMIC DNA]</scope>
    <source>
        <tissue evidence="1">Leaves</tissue>
    </source>
</reference>
<organism evidence="1 2">
    <name type="scientific">Stylosanthes scabra</name>
    <dbReference type="NCBI Taxonomy" id="79078"/>
    <lineage>
        <taxon>Eukaryota</taxon>
        <taxon>Viridiplantae</taxon>
        <taxon>Streptophyta</taxon>
        <taxon>Embryophyta</taxon>
        <taxon>Tracheophyta</taxon>
        <taxon>Spermatophyta</taxon>
        <taxon>Magnoliopsida</taxon>
        <taxon>eudicotyledons</taxon>
        <taxon>Gunneridae</taxon>
        <taxon>Pentapetalae</taxon>
        <taxon>rosids</taxon>
        <taxon>fabids</taxon>
        <taxon>Fabales</taxon>
        <taxon>Fabaceae</taxon>
        <taxon>Papilionoideae</taxon>
        <taxon>50 kb inversion clade</taxon>
        <taxon>dalbergioids sensu lato</taxon>
        <taxon>Dalbergieae</taxon>
        <taxon>Pterocarpus clade</taxon>
        <taxon>Stylosanthes</taxon>
    </lineage>
</organism>
<sequence length="111" mass="12450">KIEPFSSSRHEEPLALEVRSQNLQPPPFVLASLILIVSLPSPSKLTINTENTIAKFTNGPLLHLPPPRSHHRLHNKKLDARNPFGVSELHRQVHQIVSSNTTVSGYRSHED</sequence>
<evidence type="ECO:0000313" key="1">
    <source>
        <dbReference type="EMBL" id="MED6214806.1"/>
    </source>
</evidence>
<gene>
    <name evidence="1" type="ORF">PIB30_106902</name>
</gene>
<proteinExistence type="predicted"/>
<dbReference type="EMBL" id="JASCZI010246023">
    <property type="protein sequence ID" value="MED6214806.1"/>
    <property type="molecule type" value="Genomic_DNA"/>
</dbReference>
<evidence type="ECO:0000313" key="2">
    <source>
        <dbReference type="Proteomes" id="UP001341840"/>
    </source>
</evidence>
<accession>A0ABU6YYG3</accession>
<protein>
    <submittedName>
        <fullName evidence="1">Uncharacterized protein</fullName>
    </submittedName>
</protein>
<keyword evidence="2" id="KW-1185">Reference proteome</keyword>
<comment type="caution">
    <text evidence="1">The sequence shown here is derived from an EMBL/GenBank/DDBJ whole genome shotgun (WGS) entry which is preliminary data.</text>
</comment>